<comment type="subcellular location">
    <subcellularLocation>
        <location evidence="12">Cytoplasm</location>
    </subcellularLocation>
</comment>
<feature type="binding site" evidence="12">
    <location>
        <position position="100"/>
    </location>
    <ligand>
        <name>pyridoxal 5'-phosphate</name>
        <dbReference type="ChEBI" id="CHEBI:597326"/>
    </ligand>
</feature>
<dbReference type="RefSeq" id="WP_130541926.1">
    <property type="nucleotide sequence ID" value="NZ_CP042431.1"/>
</dbReference>
<comment type="caution">
    <text evidence="14">The sequence shown here is derived from an EMBL/GenBank/DDBJ whole genome shotgun (WGS) entry which is preliminary data.</text>
</comment>
<name>A0A4Q7MWJ3_9BACT</name>
<feature type="binding site" evidence="12">
    <location>
        <position position="40"/>
    </location>
    <ligand>
        <name>L-glutamate</name>
        <dbReference type="ChEBI" id="CHEBI:29985"/>
    </ligand>
</feature>
<evidence type="ECO:0000256" key="3">
    <source>
        <dbReference type="ARBA" id="ARBA00006904"/>
    </source>
</evidence>
<feature type="binding site" evidence="12">
    <location>
        <position position="193"/>
    </location>
    <ligand>
        <name>pyridoxal 5'-phosphate</name>
        <dbReference type="ChEBI" id="CHEBI:597326"/>
    </ligand>
</feature>
<dbReference type="UniPathway" id="UPA00244">
    <property type="reaction ID" value="UER00311"/>
</dbReference>
<dbReference type="GO" id="GO:0005737">
    <property type="term" value="C:cytoplasm"/>
    <property type="evidence" value="ECO:0007669"/>
    <property type="project" value="UniProtKB-SubCell"/>
</dbReference>
<evidence type="ECO:0000256" key="12">
    <source>
        <dbReference type="HAMAP-Rule" id="MF_00160"/>
    </source>
</evidence>
<evidence type="ECO:0000256" key="10">
    <source>
        <dbReference type="ARBA" id="ARBA00047630"/>
    </source>
</evidence>
<dbReference type="GO" id="GO:0030170">
    <property type="term" value="F:pyridoxal phosphate binding"/>
    <property type="evidence" value="ECO:0007669"/>
    <property type="project" value="UniProtKB-UniRule"/>
</dbReference>
<keyword evidence="8 12" id="KW-0664">Pyridoxine biosynthesis</keyword>
<dbReference type="HAMAP" id="MF_00160">
    <property type="entry name" value="SerC_aminotrans_5"/>
    <property type="match status" value="1"/>
</dbReference>
<dbReference type="GO" id="GO:0004648">
    <property type="term" value="F:O-phospho-L-serine:2-oxoglutarate aminotransferase activity"/>
    <property type="evidence" value="ECO:0007669"/>
    <property type="project" value="UniProtKB-UniRule"/>
</dbReference>
<dbReference type="NCBIfam" id="NF003764">
    <property type="entry name" value="PRK05355.1"/>
    <property type="match status" value="1"/>
</dbReference>
<dbReference type="AlphaFoldDB" id="A0A4Q7MWJ3"/>
<keyword evidence="4 12" id="KW-0032">Aminotransferase</keyword>
<feature type="binding site" evidence="12">
    <location>
        <position position="148"/>
    </location>
    <ligand>
        <name>pyridoxal 5'-phosphate</name>
        <dbReference type="ChEBI" id="CHEBI:597326"/>
    </ligand>
</feature>
<dbReference type="InterPro" id="IPR022278">
    <property type="entry name" value="Pser_aminoTfrase"/>
</dbReference>
<evidence type="ECO:0000256" key="5">
    <source>
        <dbReference type="ARBA" id="ARBA00022605"/>
    </source>
</evidence>
<evidence type="ECO:0000256" key="9">
    <source>
        <dbReference type="ARBA" id="ARBA00023299"/>
    </source>
</evidence>
<dbReference type="GO" id="GO:0008615">
    <property type="term" value="P:pyridoxine biosynthetic process"/>
    <property type="evidence" value="ECO:0007669"/>
    <property type="project" value="UniProtKB-UniRule"/>
</dbReference>
<evidence type="ECO:0000256" key="11">
    <source>
        <dbReference type="ARBA" id="ARBA00049007"/>
    </source>
</evidence>
<feature type="modified residue" description="N6-(pyridoxal phosphate)lysine" evidence="12">
    <location>
        <position position="194"/>
    </location>
</feature>
<dbReference type="FunFam" id="3.90.1150.10:FF:000006">
    <property type="entry name" value="Phosphoserine aminotransferase"/>
    <property type="match status" value="1"/>
</dbReference>
<dbReference type="SUPFAM" id="SSF53383">
    <property type="entry name" value="PLP-dependent transferases"/>
    <property type="match status" value="1"/>
</dbReference>
<dbReference type="InterPro" id="IPR015422">
    <property type="entry name" value="PyrdxlP-dep_Trfase_small"/>
</dbReference>
<keyword evidence="9 12" id="KW-0718">Serine biosynthesis</keyword>
<keyword evidence="12" id="KW-0963">Cytoplasm</keyword>
<dbReference type="EC" id="2.6.1.52" evidence="12"/>
<dbReference type="OrthoDB" id="9809412at2"/>
<evidence type="ECO:0000259" key="13">
    <source>
        <dbReference type="Pfam" id="PF00266"/>
    </source>
</evidence>
<comment type="function">
    <text evidence="12">Catalyzes the reversible conversion of 3-phosphohydroxypyruvate to phosphoserine and of 3-hydroxy-2-oxo-4-phosphonooxybutanoate to phosphohydroxythreonine.</text>
</comment>
<organism evidence="14 15">
    <name type="scientific">Pseudobacter ginsenosidimutans</name>
    <dbReference type="NCBI Taxonomy" id="661488"/>
    <lineage>
        <taxon>Bacteria</taxon>
        <taxon>Pseudomonadati</taxon>
        <taxon>Bacteroidota</taxon>
        <taxon>Chitinophagia</taxon>
        <taxon>Chitinophagales</taxon>
        <taxon>Chitinophagaceae</taxon>
        <taxon>Pseudobacter</taxon>
    </lineage>
</organism>
<keyword evidence="6 12" id="KW-0808">Transferase</keyword>
<gene>
    <name evidence="12" type="primary">serC</name>
    <name evidence="14" type="ORF">EV199_3323</name>
</gene>
<dbReference type="InterPro" id="IPR015424">
    <property type="entry name" value="PyrdxlP-dep_Trfase"/>
</dbReference>
<dbReference type="Gene3D" id="3.90.1150.10">
    <property type="entry name" value="Aspartate Aminotransferase, domain 1"/>
    <property type="match status" value="1"/>
</dbReference>
<feature type="domain" description="Aminotransferase class V" evidence="13">
    <location>
        <begin position="2"/>
        <end position="345"/>
    </location>
</feature>
<evidence type="ECO:0000256" key="4">
    <source>
        <dbReference type="ARBA" id="ARBA00022576"/>
    </source>
</evidence>
<dbReference type="UniPathway" id="UPA00135">
    <property type="reaction ID" value="UER00197"/>
</dbReference>
<dbReference type="EMBL" id="SGXA01000002">
    <property type="protein sequence ID" value="RZS71420.1"/>
    <property type="molecule type" value="Genomic_DNA"/>
</dbReference>
<comment type="subunit">
    <text evidence="12">Homodimer.</text>
</comment>
<dbReference type="FunFam" id="3.40.640.10:FF:000010">
    <property type="entry name" value="Phosphoserine aminotransferase"/>
    <property type="match status" value="1"/>
</dbReference>
<dbReference type="PANTHER" id="PTHR43247:SF1">
    <property type="entry name" value="PHOSPHOSERINE AMINOTRANSFERASE"/>
    <property type="match status" value="1"/>
</dbReference>
<feature type="binding site" evidence="12">
    <location>
        <begin position="74"/>
        <end position="75"/>
    </location>
    <ligand>
        <name>pyridoxal 5'-phosphate</name>
        <dbReference type="ChEBI" id="CHEBI:597326"/>
    </ligand>
</feature>
<accession>A0A4Q7MWJ3</accession>
<comment type="catalytic activity">
    <reaction evidence="10 12">
        <text>4-(phosphooxy)-L-threonine + 2-oxoglutarate = (R)-3-hydroxy-2-oxo-4-phosphooxybutanoate + L-glutamate</text>
        <dbReference type="Rhea" id="RHEA:16573"/>
        <dbReference type="ChEBI" id="CHEBI:16810"/>
        <dbReference type="ChEBI" id="CHEBI:29985"/>
        <dbReference type="ChEBI" id="CHEBI:58452"/>
        <dbReference type="ChEBI" id="CHEBI:58538"/>
        <dbReference type="EC" id="2.6.1.52"/>
    </reaction>
</comment>
<comment type="catalytic activity">
    <reaction evidence="11 12">
        <text>O-phospho-L-serine + 2-oxoglutarate = 3-phosphooxypyruvate + L-glutamate</text>
        <dbReference type="Rhea" id="RHEA:14329"/>
        <dbReference type="ChEBI" id="CHEBI:16810"/>
        <dbReference type="ChEBI" id="CHEBI:18110"/>
        <dbReference type="ChEBI" id="CHEBI:29985"/>
        <dbReference type="ChEBI" id="CHEBI:57524"/>
        <dbReference type="EC" id="2.6.1.52"/>
    </reaction>
</comment>
<comment type="cofactor">
    <cofactor evidence="12">
        <name>pyridoxal 5'-phosphate</name>
        <dbReference type="ChEBI" id="CHEBI:597326"/>
    </cofactor>
    <text evidence="12">Binds 1 pyridoxal phosphate per subunit.</text>
</comment>
<keyword evidence="7 12" id="KW-0663">Pyridoxal phosphate</keyword>
<evidence type="ECO:0000256" key="7">
    <source>
        <dbReference type="ARBA" id="ARBA00022898"/>
    </source>
</evidence>
<dbReference type="InterPro" id="IPR000192">
    <property type="entry name" value="Aminotrans_V_dom"/>
</dbReference>
<evidence type="ECO:0000313" key="15">
    <source>
        <dbReference type="Proteomes" id="UP000293874"/>
    </source>
</evidence>
<feature type="binding site" evidence="12">
    <location>
        <position position="7"/>
    </location>
    <ligand>
        <name>L-glutamate</name>
        <dbReference type="ChEBI" id="CHEBI:29985"/>
    </ligand>
</feature>
<evidence type="ECO:0000313" key="14">
    <source>
        <dbReference type="EMBL" id="RZS71420.1"/>
    </source>
</evidence>
<dbReference type="PANTHER" id="PTHR43247">
    <property type="entry name" value="PHOSPHOSERINE AMINOTRANSFERASE"/>
    <property type="match status" value="1"/>
</dbReference>
<evidence type="ECO:0000256" key="8">
    <source>
        <dbReference type="ARBA" id="ARBA00023096"/>
    </source>
</evidence>
<comment type="similarity">
    <text evidence="3 12">Belongs to the class-V pyridoxal-phosphate-dependent aminotransferase family. SerC subfamily.</text>
</comment>
<evidence type="ECO:0000256" key="1">
    <source>
        <dbReference type="ARBA" id="ARBA00004915"/>
    </source>
</evidence>
<comment type="pathway">
    <text evidence="2 12">Amino-acid biosynthesis; L-serine biosynthesis; L-serine from 3-phospho-D-glycerate: step 2/3.</text>
</comment>
<keyword evidence="15" id="KW-1185">Reference proteome</keyword>
<evidence type="ECO:0000256" key="6">
    <source>
        <dbReference type="ARBA" id="ARBA00022679"/>
    </source>
</evidence>
<sequence>MIYNFNSGPSVLPKEVFEQASKAILDFNNTGLSILEIGHRTPLFQAVLDEAIAHVKELMKLDDQHEVLFLHGGASTQFFQIPMNLLNENEMAAYTDTGVFATKAIKEAGTFGHVEVVYNGKPSSFRELSKNIQVPKTAKYLHLTSNNTIEGTQWHDFTQFYNSGVPLVCDMSSDILSRVMDFNKFDLIYAGAQKNIGAAGVNMVIVNKDILGKVDRKIPGMMDYRQHIENGSMLNTPPVFAIYVCMLTLRWLKELGGIPAIEKLNDEKADLMYSTLDSLPLFKGSVPKEDRSKMNATFTIDNPELEKAFLDICKNNGMVGVKGHRLSGGFRISMYNAMPLAGVQAITELMKDFAKKNG</sequence>
<proteinExistence type="inferred from homology"/>
<dbReference type="PIRSF" id="PIRSF000525">
    <property type="entry name" value="SerC"/>
    <property type="match status" value="1"/>
</dbReference>
<dbReference type="Proteomes" id="UP000293874">
    <property type="component" value="Unassembled WGS sequence"/>
</dbReference>
<feature type="binding site" evidence="12">
    <location>
        <position position="170"/>
    </location>
    <ligand>
        <name>pyridoxal 5'-phosphate</name>
        <dbReference type="ChEBI" id="CHEBI:597326"/>
    </ligand>
</feature>
<comment type="pathway">
    <text evidence="1 12">Cofactor biosynthesis; pyridoxine 5'-phosphate biosynthesis; pyridoxine 5'-phosphate from D-erythrose 4-phosphate: step 3/5.</text>
</comment>
<evidence type="ECO:0000256" key="2">
    <source>
        <dbReference type="ARBA" id="ARBA00005099"/>
    </source>
</evidence>
<keyword evidence="5 12" id="KW-0028">Amino-acid biosynthesis</keyword>
<feature type="binding site" evidence="12">
    <location>
        <begin position="235"/>
        <end position="236"/>
    </location>
    <ligand>
        <name>pyridoxal 5'-phosphate</name>
        <dbReference type="ChEBI" id="CHEBI:597326"/>
    </ligand>
</feature>
<reference evidence="14 15" key="1">
    <citation type="submission" date="2019-02" db="EMBL/GenBank/DDBJ databases">
        <title>Genomic Encyclopedia of Type Strains, Phase IV (KMG-IV): sequencing the most valuable type-strain genomes for metagenomic binning, comparative biology and taxonomic classification.</title>
        <authorList>
            <person name="Goeker M."/>
        </authorList>
    </citation>
    <scope>NUCLEOTIDE SEQUENCE [LARGE SCALE GENOMIC DNA]</scope>
    <source>
        <strain evidence="14 15">DSM 18116</strain>
    </source>
</reference>
<dbReference type="Pfam" id="PF00266">
    <property type="entry name" value="Aminotran_5"/>
    <property type="match status" value="1"/>
</dbReference>
<dbReference type="GO" id="GO:0006564">
    <property type="term" value="P:L-serine biosynthetic process"/>
    <property type="evidence" value="ECO:0007669"/>
    <property type="project" value="UniProtKB-UniRule"/>
</dbReference>
<dbReference type="Gene3D" id="3.40.640.10">
    <property type="entry name" value="Type I PLP-dependent aspartate aminotransferase-like (Major domain)"/>
    <property type="match status" value="1"/>
</dbReference>
<protein>
    <recommendedName>
        <fullName evidence="12">Phosphoserine aminotransferase</fullName>
        <ecNumber evidence="12">2.6.1.52</ecNumber>
    </recommendedName>
    <alternativeName>
        <fullName evidence="12">Phosphohydroxythreonine aminotransferase</fullName>
        <shortName evidence="12">PSAT</shortName>
    </alternativeName>
</protein>
<dbReference type="InterPro" id="IPR015421">
    <property type="entry name" value="PyrdxlP-dep_Trfase_major"/>
</dbReference>